<dbReference type="EMBL" id="QKWP01000538">
    <property type="protein sequence ID" value="RIB18453.1"/>
    <property type="molecule type" value="Genomic_DNA"/>
</dbReference>
<keyword evidence="1" id="KW-1133">Transmembrane helix</keyword>
<sequence length="68" mass="7924">MNINMKIKINMNMVKPIIVITIILILMEGAITMNVTELDHLQGKKSIIHYIYIYMNSTIYNLFIPNLI</sequence>
<protein>
    <submittedName>
        <fullName evidence="2">Uncharacterized protein</fullName>
    </submittedName>
</protein>
<evidence type="ECO:0000313" key="2">
    <source>
        <dbReference type="EMBL" id="RIB18453.1"/>
    </source>
</evidence>
<keyword evidence="3" id="KW-1185">Reference proteome</keyword>
<accession>A0A397VF16</accession>
<gene>
    <name evidence="2" type="ORF">C2G38_2245780</name>
</gene>
<keyword evidence="1" id="KW-0812">Transmembrane</keyword>
<feature type="transmembrane region" description="Helical" evidence="1">
    <location>
        <begin position="47"/>
        <end position="64"/>
    </location>
</feature>
<organism evidence="2 3">
    <name type="scientific">Gigaspora rosea</name>
    <dbReference type="NCBI Taxonomy" id="44941"/>
    <lineage>
        <taxon>Eukaryota</taxon>
        <taxon>Fungi</taxon>
        <taxon>Fungi incertae sedis</taxon>
        <taxon>Mucoromycota</taxon>
        <taxon>Glomeromycotina</taxon>
        <taxon>Glomeromycetes</taxon>
        <taxon>Diversisporales</taxon>
        <taxon>Gigasporaceae</taxon>
        <taxon>Gigaspora</taxon>
    </lineage>
</organism>
<proteinExistence type="predicted"/>
<evidence type="ECO:0000256" key="1">
    <source>
        <dbReference type="SAM" id="Phobius"/>
    </source>
</evidence>
<evidence type="ECO:0000313" key="3">
    <source>
        <dbReference type="Proteomes" id="UP000266673"/>
    </source>
</evidence>
<comment type="caution">
    <text evidence="2">The sequence shown here is derived from an EMBL/GenBank/DDBJ whole genome shotgun (WGS) entry which is preliminary data.</text>
</comment>
<dbReference type="AlphaFoldDB" id="A0A397VF16"/>
<feature type="transmembrane region" description="Helical" evidence="1">
    <location>
        <begin position="12"/>
        <end position="35"/>
    </location>
</feature>
<keyword evidence="1" id="KW-0472">Membrane</keyword>
<reference evidence="2 3" key="1">
    <citation type="submission" date="2018-06" db="EMBL/GenBank/DDBJ databases">
        <title>Comparative genomics reveals the genomic features of Rhizophagus irregularis, R. cerebriforme, R. diaphanum and Gigaspora rosea, and their symbiotic lifestyle signature.</title>
        <authorList>
            <person name="Morin E."/>
            <person name="San Clemente H."/>
            <person name="Chen E.C.H."/>
            <person name="De La Providencia I."/>
            <person name="Hainaut M."/>
            <person name="Kuo A."/>
            <person name="Kohler A."/>
            <person name="Murat C."/>
            <person name="Tang N."/>
            <person name="Roy S."/>
            <person name="Loubradou J."/>
            <person name="Henrissat B."/>
            <person name="Grigoriev I.V."/>
            <person name="Corradi N."/>
            <person name="Roux C."/>
            <person name="Martin F.M."/>
        </authorList>
    </citation>
    <scope>NUCLEOTIDE SEQUENCE [LARGE SCALE GENOMIC DNA]</scope>
    <source>
        <strain evidence="2 3">DAOM 194757</strain>
    </source>
</reference>
<name>A0A397VF16_9GLOM</name>
<dbReference type="Proteomes" id="UP000266673">
    <property type="component" value="Unassembled WGS sequence"/>
</dbReference>